<dbReference type="InterPro" id="IPR000515">
    <property type="entry name" value="MetI-like"/>
</dbReference>
<name>A0A381XWA6_9ZZZZ</name>
<dbReference type="PROSITE" id="PS50928">
    <property type="entry name" value="ABC_TM1"/>
    <property type="match status" value="1"/>
</dbReference>
<evidence type="ECO:0000256" key="3">
    <source>
        <dbReference type="ARBA" id="ARBA00022475"/>
    </source>
</evidence>
<protein>
    <recommendedName>
        <fullName evidence="8">ABC transmembrane type-1 domain-containing protein</fullName>
    </recommendedName>
</protein>
<proteinExistence type="predicted"/>
<evidence type="ECO:0000256" key="2">
    <source>
        <dbReference type="ARBA" id="ARBA00022448"/>
    </source>
</evidence>
<evidence type="ECO:0000256" key="5">
    <source>
        <dbReference type="ARBA" id="ARBA00022989"/>
    </source>
</evidence>
<evidence type="ECO:0000313" key="9">
    <source>
        <dbReference type="EMBL" id="SVA68503.1"/>
    </source>
</evidence>
<dbReference type="Pfam" id="PF19300">
    <property type="entry name" value="BPD_transp_1_N"/>
    <property type="match status" value="1"/>
</dbReference>
<reference evidence="9" key="1">
    <citation type="submission" date="2018-05" db="EMBL/GenBank/DDBJ databases">
        <authorList>
            <person name="Lanie J.A."/>
            <person name="Ng W.-L."/>
            <person name="Kazmierczak K.M."/>
            <person name="Andrzejewski T.M."/>
            <person name="Davidsen T.M."/>
            <person name="Wayne K.J."/>
            <person name="Tettelin H."/>
            <person name="Glass J.I."/>
            <person name="Rusch D."/>
            <person name="Podicherti R."/>
            <person name="Tsui H.-C.T."/>
            <person name="Winkler M.E."/>
        </authorList>
    </citation>
    <scope>NUCLEOTIDE SEQUENCE</scope>
</reference>
<dbReference type="SUPFAM" id="SSF161098">
    <property type="entry name" value="MetI-like"/>
    <property type="match status" value="1"/>
</dbReference>
<dbReference type="Pfam" id="PF00528">
    <property type="entry name" value="BPD_transp_1"/>
    <property type="match status" value="1"/>
</dbReference>
<dbReference type="PANTHER" id="PTHR43163">
    <property type="entry name" value="DIPEPTIDE TRANSPORT SYSTEM PERMEASE PROTEIN DPPB-RELATED"/>
    <property type="match status" value="1"/>
</dbReference>
<dbReference type="GO" id="GO:0005886">
    <property type="term" value="C:plasma membrane"/>
    <property type="evidence" value="ECO:0007669"/>
    <property type="project" value="UniProtKB-SubCell"/>
</dbReference>
<keyword evidence="2" id="KW-0813">Transport</keyword>
<keyword evidence="6 7" id="KW-0472">Membrane</keyword>
<keyword evidence="4 7" id="KW-0812">Transmembrane</keyword>
<feature type="transmembrane region" description="Helical" evidence="7">
    <location>
        <begin position="142"/>
        <end position="160"/>
    </location>
</feature>
<feature type="transmembrane region" description="Helical" evidence="7">
    <location>
        <begin position="12"/>
        <end position="31"/>
    </location>
</feature>
<dbReference type="CDD" id="cd06261">
    <property type="entry name" value="TM_PBP2"/>
    <property type="match status" value="1"/>
</dbReference>
<feature type="transmembrane region" description="Helical" evidence="7">
    <location>
        <begin position="246"/>
        <end position="272"/>
    </location>
</feature>
<dbReference type="AlphaFoldDB" id="A0A381XWA6"/>
<keyword evidence="5 7" id="KW-1133">Transmembrane helix</keyword>
<evidence type="ECO:0000259" key="8">
    <source>
        <dbReference type="PROSITE" id="PS50928"/>
    </source>
</evidence>
<dbReference type="InterPro" id="IPR045621">
    <property type="entry name" value="BPD_transp_1_N"/>
</dbReference>
<dbReference type="Gene3D" id="1.10.3720.10">
    <property type="entry name" value="MetI-like"/>
    <property type="match status" value="1"/>
</dbReference>
<feature type="transmembrane region" description="Helical" evidence="7">
    <location>
        <begin position="188"/>
        <end position="205"/>
    </location>
</feature>
<feature type="transmembrane region" description="Helical" evidence="7">
    <location>
        <begin position="292"/>
        <end position="315"/>
    </location>
</feature>
<dbReference type="InterPro" id="IPR035906">
    <property type="entry name" value="MetI-like_sf"/>
</dbReference>
<dbReference type="EMBL" id="UINC01016457">
    <property type="protein sequence ID" value="SVA68503.1"/>
    <property type="molecule type" value="Genomic_DNA"/>
</dbReference>
<feature type="transmembrane region" description="Helical" evidence="7">
    <location>
        <begin position="100"/>
        <end position="121"/>
    </location>
</feature>
<organism evidence="9">
    <name type="scientific">marine metagenome</name>
    <dbReference type="NCBI Taxonomy" id="408172"/>
    <lineage>
        <taxon>unclassified sequences</taxon>
        <taxon>metagenomes</taxon>
        <taxon>ecological metagenomes</taxon>
    </lineage>
</organism>
<accession>A0A381XWA6</accession>
<evidence type="ECO:0000256" key="7">
    <source>
        <dbReference type="SAM" id="Phobius"/>
    </source>
</evidence>
<evidence type="ECO:0000256" key="1">
    <source>
        <dbReference type="ARBA" id="ARBA00004651"/>
    </source>
</evidence>
<evidence type="ECO:0000256" key="4">
    <source>
        <dbReference type="ARBA" id="ARBA00022692"/>
    </source>
</evidence>
<dbReference type="PANTHER" id="PTHR43163:SF6">
    <property type="entry name" value="DIPEPTIDE TRANSPORT SYSTEM PERMEASE PROTEIN DPPB-RELATED"/>
    <property type="match status" value="1"/>
</dbReference>
<evidence type="ECO:0000256" key="6">
    <source>
        <dbReference type="ARBA" id="ARBA00023136"/>
    </source>
</evidence>
<gene>
    <name evidence="9" type="ORF">METZ01_LOCUS121357</name>
</gene>
<feature type="domain" description="ABC transmembrane type-1" evidence="8">
    <location>
        <begin position="94"/>
        <end position="311"/>
    </location>
</feature>
<keyword evidence="3" id="KW-1003">Cell membrane</keyword>
<comment type="subcellular location">
    <subcellularLocation>
        <location evidence="1">Cell membrane</location>
        <topology evidence="1">Multi-pass membrane protein</topology>
    </subcellularLocation>
</comment>
<dbReference type="GO" id="GO:0055085">
    <property type="term" value="P:transmembrane transport"/>
    <property type="evidence" value="ECO:0007669"/>
    <property type="project" value="InterPro"/>
</dbReference>
<sequence length="329" mass="36022">MGSYVLRRLLQSVVVVIGVTLVSFLALQAGGDPTYLFVSERASLEEIEATRRALGFDRPLHEQYLSFVGDLAQGDFGQSLSYRQPAMEIVLEALPATIELTLFSMALALLLAIPLGVLAAIHRGTAWDGSITTLAMFGQSVPSFWLGIMMILFFGLYLRWLPISGQVPFLTPLMEGDFGTALGNLPRTILHLILPGIAVGTYSLARNTRLVRSSLLEVLEQDYVRTARSKGLPEIRVLVHHALRNAWLPVVTIIGLEFGFLLGGVVVVETVFSYPGIGRLLFAAINQRDIPLVQAGVILLAGIFILLNLLVDLIYVRLDPRMKLAEGRG</sequence>